<evidence type="ECO:0000313" key="4">
    <source>
        <dbReference type="Proteomes" id="UP000284379"/>
    </source>
</evidence>
<dbReference type="Gene3D" id="2.160.20.110">
    <property type="match status" value="1"/>
</dbReference>
<dbReference type="Pfam" id="PF16227">
    <property type="entry name" value="DUF4886"/>
    <property type="match status" value="1"/>
</dbReference>
<evidence type="ECO:0000256" key="1">
    <source>
        <dbReference type="SAM" id="SignalP"/>
    </source>
</evidence>
<dbReference type="Proteomes" id="UP000284379">
    <property type="component" value="Unassembled WGS sequence"/>
</dbReference>
<dbReference type="EMBL" id="QSGO01000011">
    <property type="protein sequence ID" value="RHB34007.1"/>
    <property type="molecule type" value="Genomic_DNA"/>
</dbReference>
<accession>A0A413VK89</accession>
<evidence type="ECO:0000259" key="2">
    <source>
        <dbReference type="Pfam" id="PF16227"/>
    </source>
</evidence>
<reference evidence="3 4" key="1">
    <citation type="submission" date="2018-08" db="EMBL/GenBank/DDBJ databases">
        <title>A genome reference for cultivated species of the human gut microbiota.</title>
        <authorList>
            <person name="Zou Y."/>
            <person name="Xue W."/>
            <person name="Luo G."/>
        </authorList>
    </citation>
    <scope>NUCLEOTIDE SEQUENCE [LARGE SCALE GENOMIC DNA]</scope>
    <source>
        <strain evidence="3 4">AM40-30BH</strain>
    </source>
</reference>
<proteinExistence type="predicted"/>
<comment type="caution">
    <text evidence="3">The sequence shown here is derived from an EMBL/GenBank/DDBJ whole genome shotgun (WGS) entry which is preliminary data.</text>
</comment>
<feature type="signal peptide" evidence="1">
    <location>
        <begin position="1"/>
        <end position="24"/>
    </location>
</feature>
<keyword evidence="1" id="KW-0732">Signal</keyword>
<feature type="chain" id="PRO_5019264932" evidence="1">
    <location>
        <begin position="25"/>
        <end position="1167"/>
    </location>
</feature>
<gene>
    <name evidence="3" type="ORF">DW888_14030</name>
</gene>
<evidence type="ECO:0000313" key="3">
    <source>
        <dbReference type="EMBL" id="RHB34007.1"/>
    </source>
</evidence>
<dbReference type="RefSeq" id="WP_122201798.1">
    <property type="nucleotide sequence ID" value="NZ_CABJFV010000011.1"/>
</dbReference>
<protein>
    <submittedName>
        <fullName evidence="3">DUF4886 domain-containing protein</fullName>
    </submittedName>
</protein>
<dbReference type="GO" id="GO:0016788">
    <property type="term" value="F:hydrolase activity, acting on ester bonds"/>
    <property type="evidence" value="ECO:0007669"/>
    <property type="project" value="UniProtKB-ARBA"/>
</dbReference>
<dbReference type="AlphaFoldDB" id="A0A413VK89"/>
<sequence length="1167" mass="127071">MKKVFKLYLMLFLSITGTVFTTNAETKKILVVGNSFSFDAALQEFLPIVQAAGDDIVLGFPYKGGTTLELHTNYITTNQQIYNYYKIKDGKMTSTGGNSCKFDANIITDEDWDIVIIQTDHNYSGAYSHYFPYLSNLITYFKTHLTNKNAQFYLYMTWAYQNGSAKLEELINKGLYTDQMDQYTKIVDCAGRAAIQSGIGEENIIPGGTAVQNGRTSYIGDDYNRDGYHMNLSHGRYTVALTWYEKIFGKSVIGLSYHPASISDFCAEMCQHAVHEAIIHPKSISSLADTYGVNPDAKPKVIDRPLMINFGIGVGSSAVSQYSWNSLTTTLTGANVGNLYNSKGYGTEVKVSIEKPFDGVSSIGTTSSTTALDMPSNVSKSAFYGTTESSVIISGLYPGQAYDMNVFASVMNNTSTNSETVYSFKGENNGNASLNPTKNTANIATVQGIIADEKGRIYLTVKAGANNNEEKKTYYLGALMVTPHLEVPGKIPIYINFTTNGKTTQEDYWNNVTSHLAGTKIENLTDSENKASGISLNITKGFAGVTENGASKTNTLLNMPANASTTGYWVNGIEKDGVLIDNAEIVFSNLDPKESYDFYMFGSYMNATEVHEAEYSTFGTVENYIGLNGNNNDHSIAELSSIYPDADGHIRFTVTPGATSADTYKTGYINAMAIMVPGIVKVVPFEPVAEGPWDGISMIEPARDVSGNCVIYTGAELAWVANQINQGHAITGIKIAKDIDLGNQPWTPIGYGTYFTGKIDGQGYHIYNMYINKSDLTEKSNFAGLIGGTNSESCDILNINLSGKIDIPASITQKTQVGSFIGKANALGNMVNCHSDVEINIMGAPGYVGGVLAFMKNANVKNCSYSGNIIITTSGKVTNGVGGILGCTNSSTTGIEAIINGCYFDGSIKNNGSGTPKYVAGINSYSNLSKAAETITNNYVIGTIDCTATNQGTIYGKNNTVNFDCENNYYYAGYTLTGKGGIPMDIKKFHSGEATYLLNGDQMEFLFGQELDSDNNMPVVYSGTNRVYKTVFMYNGNEYAVLYNNTEMKFPQNPVPDDGTTFGGWYDEKGNRYDENSTTQTDLILYAKTIATGTDNLKTKDEITINNNKIDITSENPIGDIAIVDVNGMEVINKTIKETIAELDINSLQHGIYLFKSKHDCIKFIKK</sequence>
<feature type="domain" description="DUF4886" evidence="2">
    <location>
        <begin position="28"/>
        <end position="277"/>
    </location>
</feature>
<dbReference type="InterPro" id="IPR032616">
    <property type="entry name" value="DUF4886"/>
</dbReference>
<name>A0A413VK89_9BACE</name>
<organism evidence="3 4">
    <name type="scientific">Bacteroides nordii</name>
    <dbReference type="NCBI Taxonomy" id="291645"/>
    <lineage>
        <taxon>Bacteria</taxon>
        <taxon>Pseudomonadati</taxon>
        <taxon>Bacteroidota</taxon>
        <taxon>Bacteroidia</taxon>
        <taxon>Bacteroidales</taxon>
        <taxon>Bacteroidaceae</taxon>
        <taxon>Bacteroides</taxon>
    </lineage>
</organism>
<dbReference type="Gene3D" id="3.40.50.1110">
    <property type="entry name" value="SGNH hydrolase"/>
    <property type="match status" value="1"/>
</dbReference>
<dbReference type="InterPro" id="IPR036514">
    <property type="entry name" value="SGNH_hydro_sf"/>
</dbReference>